<evidence type="ECO:0000256" key="1">
    <source>
        <dbReference type="ARBA" id="ARBA00004741"/>
    </source>
</evidence>
<evidence type="ECO:0000256" key="12">
    <source>
        <dbReference type="ARBA" id="ARBA00047848"/>
    </source>
</evidence>
<dbReference type="InterPro" id="IPR001086">
    <property type="entry name" value="Preph_deHydtase"/>
</dbReference>
<dbReference type="PANTHER" id="PTHR21022">
    <property type="entry name" value="PREPHENATE DEHYDRATASE P PROTEIN"/>
    <property type="match status" value="1"/>
</dbReference>
<dbReference type="Gene3D" id="1.10.3660.10">
    <property type="entry name" value="6-phosphogluconate dehydrogenase C-terminal like domain"/>
    <property type="match status" value="1"/>
</dbReference>
<dbReference type="SUPFAM" id="SSF53850">
    <property type="entry name" value="Periplasmic binding protein-like II"/>
    <property type="match status" value="1"/>
</dbReference>
<protein>
    <recommendedName>
        <fullName evidence="5">Prephenate dehydrogenase</fullName>
        <ecNumber evidence="3">1.3.1.12</ecNumber>
        <ecNumber evidence="4">4.2.1.51</ecNumber>
    </recommendedName>
</protein>
<dbReference type="SUPFAM" id="SSF55021">
    <property type="entry name" value="ACT-like"/>
    <property type="match status" value="1"/>
</dbReference>
<comment type="pathway">
    <text evidence="1">Amino-acid biosynthesis; L-phenylalanine biosynthesis; phenylpyruvate from prephenate: step 1/1.</text>
</comment>
<evidence type="ECO:0000256" key="5">
    <source>
        <dbReference type="ARBA" id="ARBA00016891"/>
    </source>
</evidence>
<dbReference type="InterPro" id="IPR002912">
    <property type="entry name" value="ACT_dom"/>
</dbReference>
<evidence type="ECO:0000256" key="11">
    <source>
        <dbReference type="ARBA" id="ARBA00023239"/>
    </source>
</evidence>
<dbReference type="GO" id="GO:0008977">
    <property type="term" value="F:prephenate dehydrogenase (NAD+) activity"/>
    <property type="evidence" value="ECO:0007669"/>
    <property type="project" value="UniProtKB-EC"/>
</dbReference>
<comment type="catalytic activity">
    <reaction evidence="12">
        <text>prephenate + H(+) = 3-phenylpyruvate + CO2 + H2O</text>
        <dbReference type="Rhea" id="RHEA:21648"/>
        <dbReference type="ChEBI" id="CHEBI:15377"/>
        <dbReference type="ChEBI" id="CHEBI:15378"/>
        <dbReference type="ChEBI" id="CHEBI:16526"/>
        <dbReference type="ChEBI" id="CHEBI:18005"/>
        <dbReference type="ChEBI" id="CHEBI:29934"/>
        <dbReference type="EC" id="4.2.1.51"/>
    </reaction>
</comment>
<evidence type="ECO:0000313" key="17">
    <source>
        <dbReference type="EMBL" id="HET97540.1"/>
    </source>
</evidence>
<dbReference type="InterPro" id="IPR003099">
    <property type="entry name" value="Prephen_DH"/>
</dbReference>
<dbReference type="GO" id="GO:0009094">
    <property type="term" value="P:L-phenylalanine biosynthetic process"/>
    <property type="evidence" value="ECO:0007669"/>
    <property type="project" value="UniProtKB-UniPathway"/>
</dbReference>
<evidence type="ECO:0000259" key="14">
    <source>
        <dbReference type="PROSITE" id="PS51171"/>
    </source>
</evidence>
<name>A0A7C2TFW1_9BACT</name>
<dbReference type="PANTHER" id="PTHR21022:SF19">
    <property type="entry name" value="PREPHENATE DEHYDRATASE-RELATED"/>
    <property type="match status" value="1"/>
</dbReference>
<feature type="domain" description="ACT" evidence="16">
    <location>
        <begin position="190"/>
        <end position="270"/>
    </location>
</feature>
<dbReference type="EC" id="1.3.1.12" evidence="3"/>
<keyword evidence="11" id="KW-0456">Lyase</keyword>
<dbReference type="PROSITE" id="PS51171">
    <property type="entry name" value="PREPHENATE_DEHYDR_3"/>
    <property type="match status" value="1"/>
</dbReference>
<dbReference type="CDD" id="cd04905">
    <property type="entry name" value="ACT_CM-PDT"/>
    <property type="match status" value="1"/>
</dbReference>
<dbReference type="PROSITE" id="PS51671">
    <property type="entry name" value="ACT"/>
    <property type="match status" value="1"/>
</dbReference>
<dbReference type="Pfam" id="PF00800">
    <property type="entry name" value="PDT"/>
    <property type="match status" value="1"/>
</dbReference>
<keyword evidence="8" id="KW-0560">Oxidoreductase</keyword>
<dbReference type="GO" id="GO:0004665">
    <property type="term" value="F:prephenate dehydrogenase (NADP+) activity"/>
    <property type="evidence" value="ECO:0007669"/>
    <property type="project" value="InterPro"/>
</dbReference>
<dbReference type="EMBL" id="DSDS01000054">
    <property type="protein sequence ID" value="HET97540.1"/>
    <property type="molecule type" value="Genomic_DNA"/>
</dbReference>
<keyword evidence="9" id="KW-0057">Aromatic amino acid biosynthesis</keyword>
<evidence type="ECO:0000259" key="16">
    <source>
        <dbReference type="PROSITE" id="PS51671"/>
    </source>
</evidence>
<accession>A0A7C2TFW1</accession>
<dbReference type="Gene3D" id="3.30.70.260">
    <property type="match status" value="1"/>
</dbReference>
<dbReference type="SUPFAM" id="SSF48179">
    <property type="entry name" value="6-phosphogluconate dehydrogenase C-terminal domain-like"/>
    <property type="match status" value="1"/>
</dbReference>
<keyword evidence="6" id="KW-0827">Tyrosine biosynthesis</keyword>
<evidence type="ECO:0000256" key="2">
    <source>
        <dbReference type="ARBA" id="ARBA00005067"/>
    </source>
</evidence>
<dbReference type="Gene3D" id="3.40.50.720">
    <property type="entry name" value="NAD(P)-binding Rossmann-like Domain"/>
    <property type="match status" value="1"/>
</dbReference>
<dbReference type="Proteomes" id="UP000885986">
    <property type="component" value="Unassembled WGS sequence"/>
</dbReference>
<evidence type="ECO:0000256" key="13">
    <source>
        <dbReference type="ARBA" id="ARBA00049260"/>
    </source>
</evidence>
<evidence type="ECO:0000256" key="8">
    <source>
        <dbReference type="ARBA" id="ARBA00023002"/>
    </source>
</evidence>
<reference evidence="17" key="1">
    <citation type="journal article" date="2020" name="mSystems">
        <title>Genome- and Community-Level Interaction Insights into Carbon Utilization and Element Cycling Functions of Hydrothermarchaeota in Hydrothermal Sediment.</title>
        <authorList>
            <person name="Zhou Z."/>
            <person name="Liu Y."/>
            <person name="Xu W."/>
            <person name="Pan J."/>
            <person name="Luo Z.H."/>
            <person name="Li M."/>
        </authorList>
    </citation>
    <scope>NUCLEOTIDE SEQUENCE [LARGE SCALE GENOMIC DNA]</scope>
    <source>
        <strain evidence="17">SpSt-1224</strain>
    </source>
</reference>
<dbReference type="AlphaFoldDB" id="A0A7C2TFW1"/>
<keyword evidence="7" id="KW-0028">Amino-acid biosynthesis</keyword>
<sequence length="558" mass="61136">MVTIATPGPEGSHAWQAARQYAPQARLLALPDNAAVFAALAQGTADHALIPAYNTREGRKRDFCHLLAENPDHYWIDNIVVPIHLSLGAFNGETPLNTLIGRPPLLRQCEEYIANHFPTADLLAVHDLEAAVARIRAEGRSDCGVIEAEPALLAGGLVLREREITPYNRTRFALLGKKLPPISGYDATAAITTPLKDRVGLLHDMLGEFARRGINLLDMDSETDPRSQELRFYIEMEGHIEDPGIQEALHQIADEVIRETGSIRVLGSYPRVDMRTKRIKRCGFIGSGEMSQWFARRLEGEGYQVLLTGRNSELRPEEMIPQVELVAVCVPISATAATVRKYGPLLSEKQALILLAGEAEESVAAALEATAPGVEVMLVHNLWGPKAATMKNKNVSLVRTQRSGVLCREFEAFLYKHGATISLDSGPRHNLLMGVGQKLPSATAIALAMTLRQHTLPSGEIERHSTLTSAYSMLAMARVHFQNPRTYAEILACPGQGRRIPRDFAANLQTVLELAEGGNIGALCELVEQNRAFLGDNFLGPTMKLALEVDNLLGRARN</sequence>
<comment type="caution">
    <text evidence="17">The sequence shown here is derived from an EMBL/GenBank/DDBJ whole genome shotgun (WGS) entry which is preliminary data.</text>
</comment>
<dbReference type="GO" id="GO:0004664">
    <property type="term" value="F:prephenate dehydratase activity"/>
    <property type="evidence" value="ECO:0007669"/>
    <property type="project" value="UniProtKB-EC"/>
</dbReference>
<evidence type="ECO:0000256" key="3">
    <source>
        <dbReference type="ARBA" id="ARBA00012068"/>
    </source>
</evidence>
<evidence type="ECO:0000256" key="9">
    <source>
        <dbReference type="ARBA" id="ARBA00023141"/>
    </source>
</evidence>
<dbReference type="PROSITE" id="PS51176">
    <property type="entry name" value="PDH_ADH"/>
    <property type="match status" value="1"/>
</dbReference>
<comment type="pathway">
    <text evidence="2">Amino-acid biosynthesis; L-tyrosine biosynthesis; (4-hydroxyphenyl)pyruvate from prephenate (NAD(+) route): step 1/1.</text>
</comment>
<proteinExistence type="predicted"/>
<evidence type="ECO:0000259" key="15">
    <source>
        <dbReference type="PROSITE" id="PS51176"/>
    </source>
</evidence>
<evidence type="ECO:0000256" key="7">
    <source>
        <dbReference type="ARBA" id="ARBA00022605"/>
    </source>
</evidence>
<dbReference type="InterPro" id="IPR036291">
    <property type="entry name" value="NAD(P)-bd_dom_sf"/>
</dbReference>
<dbReference type="InterPro" id="IPR045865">
    <property type="entry name" value="ACT-like_dom_sf"/>
</dbReference>
<evidence type="ECO:0000256" key="4">
    <source>
        <dbReference type="ARBA" id="ARBA00013147"/>
    </source>
</evidence>
<dbReference type="Gene3D" id="3.40.190.10">
    <property type="entry name" value="Periplasmic binding protein-like II"/>
    <property type="match status" value="2"/>
</dbReference>
<dbReference type="GO" id="GO:0006571">
    <property type="term" value="P:tyrosine biosynthetic process"/>
    <property type="evidence" value="ECO:0007669"/>
    <property type="project" value="UniProtKB-UniPathway"/>
</dbReference>
<dbReference type="GO" id="GO:0005737">
    <property type="term" value="C:cytoplasm"/>
    <property type="evidence" value="ECO:0007669"/>
    <property type="project" value="TreeGrafter"/>
</dbReference>
<feature type="domain" description="Prephenate/arogenate dehydrogenase" evidence="15">
    <location>
        <begin position="280"/>
        <end position="545"/>
    </location>
</feature>
<feature type="domain" description="Prephenate dehydratase" evidence="14">
    <location>
        <begin position="3"/>
        <end position="177"/>
    </location>
</feature>
<dbReference type="EC" id="4.2.1.51" evidence="4"/>
<comment type="catalytic activity">
    <reaction evidence="13">
        <text>prephenate + NAD(+) = 3-(4-hydroxyphenyl)pyruvate + CO2 + NADH</text>
        <dbReference type="Rhea" id="RHEA:13869"/>
        <dbReference type="ChEBI" id="CHEBI:16526"/>
        <dbReference type="ChEBI" id="CHEBI:29934"/>
        <dbReference type="ChEBI" id="CHEBI:36242"/>
        <dbReference type="ChEBI" id="CHEBI:57540"/>
        <dbReference type="ChEBI" id="CHEBI:57945"/>
        <dbReference type="EC" id="1.3.1.12"/>
    </reaction>
</comment>
<evidence type="ECO:0000256" key="6">
    <source>
        <dbReference type="ARBA" id="ARBA00022498"/>
    </source>
</evidence>
<dbReference type="UniPathway" id="UPA00121">
    <property type="reaction ID" value="UER00345"/>
</dbReference>
<dbReference type="UniPathway" id="UPA00122">
    <property type="reaction ID" value="UER00961"/>
</dbReference>
<dbReference type="SUPFAM" id="SSF51735">
    <property type="entry name" value="NAD(P)-binding Rossmann-fold domains"/>
    <property type="match status" value="1"/>
</dbReference>
<gene>
    <name evidence="17" type="ORF">ENN98_02335</name>
</gene>
<evidence type="ECO:0000256" key="10">
    <source>
        <dbReference type="ARBA" id="ARBA00023222"/>
    </source>
</evidence>
<dbReference type="InterPro" id="IPR008927">
    <property type="entry name" value="6-PGluconate_DH-like_C_sf"/>
</dbReference>
<organism evidence="17">
    <name type="scientific">Desulfurivibrio alkaliphilus</name>
    <dbReference type="NCBI Taxonomy" id="427923"/>
    <lineage>
        <taxon>Bacteria</taxon>
        <taxon>Pseudomonadati</taxon>
        <taxon>Thermodesulfobacteriota</taxon>
        <taxon>Desulfobulbia</taxon>
        <taxon>Desulfobulbales</taxon>
        <taxon>Desulfobulbaceae</taxon>
        <taxon>Desulfurivibrio</taxon>
    </lineage>
</organism>
<keyword evidence="10" id="KW-0584">Phenylalanine biosynthesis</keyword>
<dbReference type="Pfam" id="PF01842">
    <property type="entry name" value="ACT"/>
    <property type="match status" value="1"/>
</dbReference>